<evidence type="ECO:0000313" key="1">
    <source>
        <dbReference type="EMBL" id="GJS94752.1"/>
    </source>
</evidence>
<protein>
    <submittedName>
        <fullName evidence="1">Uncharacterized protein</fullName>
    </submittedName>
</protein>
<sequence length="76" mass="8882">MIHRAITYIKSTSVFDASNNRVDDDEFELELELELEWEWEETKDTRALRRFRRVLSGSSSGGFYWLAEPMVTPVPG</sequence>
<proteinExistence type="predicted"/>
<organism evidence="1 2">
    <name type="scientific">Tanacetum coccineum</name>
    <dbReference type="NCBI Taxonomy" id="301880"/>
    <lineage>
        <taxon>Eukaryota</taxon>
        <taxon>Viridiplantae</taxon>
        <taxon>Streptophyta</taxon>
        <taxon>Embryophyta</taxon>
        <taxon>Tracheophyta</taxon>
        <taxon>Spermatophyta</taxon>
        <taxon>Magnoliopsida</taxon>
        <taxon>eudicotyledons</taxon>
        <taxon>Gunneridae</taxon>
        <taxon>Pentapetalae</taxon>
        <taxon>asterids</taxon>
        <taxon>campanulids</taxon>
        <taxon>Asterales</taxon>
        <taxon>Asteraceae</taxon>
        <taxon>Asteroideae</taxon>
        <taxon>Anthemideae</taxon>
        <taxon>Anthemidinae</taxon>
        <taxon>Tanacetum</taxon>
    </lineage>
</organism>
<reference evidence="1" key="1">
    <citation type="journal article" date="2022" name="Int. J. Mol. Sci.">
        <title>Draft Genome of Tanacetum Coccineum: Genomic Comparison of Closely Related Tanacetum-Family Plants.</title>
        <authorList>
            <person name="Yamashiro T."/>
            <person name="Shiraishi A."/>
            <person name="Nakayama K."/>
            <person name="Satake H."/>
        </authorList>
    </citation>
    <scope>NUCLEOTIDE SEQUENCE</scope>
</reference>
<accession>A0ABQ5A0Z4</accession>
<name>A0ABQ5A0Z4_9ASTR</name>
<dbReference type="Proteomes" id="UP001151760">
    <property type="component" value="Unassembled WGS sequence"/>
</dbReference>
<evidence type="ECO:0000313" key="2">
    <source>
        <dbReference type="Proteomes" id="UP001151760"/>
    </source>
</evidence>
<keyword evidence="2" id="KW-1185">Reference proteome</keyword>
<reference evidence="1" key="2">
    <citation type="submission" date="2022-01" db="EMBL/GenBank/DDBJ databases">
        <authorList>
            <person name="Yamashiro T."/>
            <person name="Shiraishi A."/>
            <person name="Satake H."/>
            <person name="Nakayama K."/>
        </authorList>
    </citation>
    <scope>NUCLEOTIDE SEQUENCE</scope>
</reference>
<comment type="caution">
    <text evidence="1">The sequence shown here is derived from an EMBL/GenBank/DDBJ whole genome shotgun (WGS) entry which is preliminary data.</text>
</comment>
<dbReference type="EMBL" id="BQNB010011755">
    <property type="protein sequence ID" value="GJS94752.1"/>
    <property type="molecule type" value="Genomic_DNA"/>
</dbReference>
<gene>
    <name evidence="1" type="ORF">Tco_0801720</name>
</gene>